<proteinExistence type="predicted"/>
<dbReference type="RefSeq" id="WP_224194338.1">
    <property type="nucleotide sequence ID" value="NZ_JAIRAU010000032.1"/>
</dbReference>
<name>A0ABS7TWQ9_9BACT</name>
<protein>
    <submittedName>
        <fullName evidence="1">Uncharacterized protein</fullName>
    </submittedName>
</protein>
<reference evidence="1" key="1">
    <citation type="submission" date="2021-08" db="EMBL/GenBank/DDBJ databases">
        <authorList>
            <person name="Stevens D.C."/>
        </authorList>
    </citation>
    <scope>NUCLEOTIDE SEQUENCE</scope>
    <source>
        <strain evidence="1">DSM 53165</strain>
    </source>
</reference>
<keyword evidence="2" id="KW-1185">Reference proteome</keyword>
<gene>
    <name evidence="1" type="ORF">K7C98_25360</name>
</gene>
<dbReference type="Proteomes" id="UP001139031">
    <property type="component" value="Unassembled WGS sequence"/>
</dbReference>
<sequence length="304" mass="33811">MRSIRFRCPRCDVPLTPRLQALELAEALCLQADQTWLLPAGWFVRRDDPMLAGSYQAQVLPDYPWLLAPLPSRWVKLHPDPARVVGCCGLNWRPDAPNLVCRCGHEIGFGHGDCIGPHWYSLHASAVREEAVREARPPDYAGRLARARELVAAPITSPPHQPGRCLVMADEVPSWDQALHLAELELACGGGIDDPALVIASPQLPADARLVVRIPWCQLVRQLVLAEKPWAENELPLAWKSPRKDAPQVELSRHRRRVLMTVWGPGGSEWAVTMSLSTWADAWARLRGADGESDELDEADEPCP</sequence>
<organism evidence="1 2">
    <name type="scientific">Nannocystis pusilla</name>
    <dbReference type="NCBI Taxonomy" id="889268"/>
    <lineage>
        <taxon>Bacteria</taxon>
        <taxon>Pseudomonadati</taxon>
        <taxon>Myxococcota</taxon>
        <taxon>Polyangia</taxon>
        <taxon>Nannocystales</taxon>
        <taxon>Nannocystaceae</taxon>
        <taxon>Nannocystis</taxon>
    </lineage>
</organism>
<evidence type="ECO:0000313" key="1">
    <source>
        <dbReference type="EMBL" id="MBZ5712585.1"/>
    </source>
</evidence>
<dbReference type="EMBL" id="JAIRAU010000032">
    <property type="protein sequence ID" value="MBZ5712585.1"/>
    <property type="molecule type" value="Genomic_DNA"/>
</dbReference>
<evidence type="ECO:0000313" key="2">
    <source>
        <dbReference type="Proteomes" id="UP001139031"/>
    </source>
</evidence>
<comment type="caution">
    <text evidence="1">The sequence shown here is derived from an EMBL/GenBank/DDBJ whole genome shotgun (WGS) entry which is preliminary data.</text>
</comment>
<accession>A0ABS7TWQ9</accession>